<protein>
    <submittedName>
        <fullName evidence="8">Sigma-E factor regulatory protein RseB</fullName>
    </submittedName>
</protein>
<gene>
    <name evidence="8" type="primary">rseB</name>
    <name evidence="8" type="ORF">NCTC11297_00472</name>
</gene>
<dbReference type="PANTHER" id="PTHR38782:SF1">
    <property type="entry name" value="SIGMA-E FACTOR REGULATORY PROTEIN RSEB"/>
    <property type="match status" value="1"/>
</dbReference>
<evidence type="ECO:0000313" key="9">
    <source>
        <dbReference type="Proteomes" id="UP000255098"/>
    </source>
</evidence>
<proteinExistence type="inferred from homology"/>
<dbReference type="RefSeq" id="WP_115248850.1">
    <property type="nucleotide sequence ID" value="NZ_JBMMEP010000005.1"/>
</dbReference>
<name>A0A379AP39_AVIAV</name>
<keyword evidence="9" id="KW-1185">Reference proteome</keyword>
<dbReference type="Gene3D" id="3.30.200.100">
    <property type="entry name" value="MucB/RseB, C-terminal domain"/>
    <property type="match status" value="1"/>
</dbReference>
<feature type="chain" id="PRO_5016946179" evidence="5">
    <location>
        <begin position="24"/>
        <end position="319"/>
    </location>
</feature>
<dbReference type="PIRSF" id="PIRSF005427">
    <property type="entry name" value="RseB"/>
    <property type="match status" value="1"/>
</dbReference>
<dbReference type="PANTHER" id="PTHR38782">
    <property type="match status" value="1"/>
</dbReference>
<organism evidence="8 9">
    <name type="scientific">Avibacterium avium</name>
    <name type="common">Pasteurella avium</name>
    <dbReference type="NCBI Taxonomy" id="751"/>
    <lineage>
        <taxon>Bacteria</taxon>
        <taxon>Pseudomonadati</taxon>
        <taxon>Pseudomonadota</taxon>
        <taxon>Gammaproteobacteria</taxon>
        <taxon>Pasteurellales</taxon>
        <taxon>Pasteurellaceae</taxon>
        <taxon>Avibacterium</taxon>
    </lineage>
</organism>
<keyword evidence="4" id="KW-0574">Periplasm</keyword>
<dbReference type="GeneID" id="300132692"/>
<evidence type="ECO:0000259" key="7">
    <source>
        <dbReference type="Pfam" id="PF17188"/>
    </source>
</evidence>
<evidence type="ECO:0000256" key="2">
    <source>
        <dbReference type="ARBA" id="ARBA00008150"/>
    </source>
</evidence>
<dbReference type="CDD" id="cd16327">
    <property type="entry name" value="RseB"/>
    <property type="match status" value="1"/>
</dbReference>
<feature type="signal peptide" evidence="5">
    <location>
        <begin position="1"/>
        <end position="23"/>
    </location>
</feature>
<dbReference type="InterPro" id="IPR033436">
    <property type="entry name" value="MucB/RseB_C"/>
</dbReference>
<dbReference type="InterPro" id="IPR038484">
    <property type="entry name" value="MucB/RseB_C_sf"/>
</dbReference>
<evidence type="ECO:0000256" key="4">
    <source>
        <dbReference type="ARBA" id="ARBA00022764"/>
    </source>
</evidence>
<feature type="domain" description="MucB/RseB N-terminal" evidence="6">
    <location>
        <begin position="31"/>
        <end position="198"/>
    </location>
</feature>
<feature type="domain" description="MucB/RseB C-terminal" evidence="7">
    <location>
        <begin position="223"/>
        <end position="317"/>
    </location>
</feature>
<dbReference type="Pfam" id="PF17188">
    <property type="entry name" value="MucB_RseB_C"/>
    <property type="match status" value="1"/>
</dbReference>
<dbReference type="GO" id="GO:0032885">
    <property type="term" value="P:regulation of polysaccharide biosynthetic process"/>
    <property type="evidence" value="ECO:0007669"/>
    <property type="project" value="TreeGrafter"/>
</dbReference>
<comment type="subcellular location">
    <subcellularLocation>
        <location evidence="1">Periplasm</location>
    </subcellularLocation>
</comment>
<dbReference type="Proteomes" id="UP000255098">
    <property type="component" value="Unassembled WGS sequence"/>
</dbReference>
<reference evidence="8 9" key="1">
    <citation type="submission" date="2018-06" db="EMBL/GenBank/DDBJ databases">
        <authorList>
            <consortium name="Pathogen Informatics"/>
            <person name="Doyle S."/>
        </authorList>
    </citation>
    <scope>NUCLEOTIDE SEQUENCE [LARGE SCALE GENOMIC DNA]</scope>
    <source>
        <strain evidence="9">NCTC 11297</strain>
    </source>
</reference>
<comment type="similarity">
    <text evidence="2">Belongs to the RseB family.</text>
</comment>
<evidence type="ECO:0000259" key="6">
    <source>
        <dbReference type="Pfam" id="PF03888"/>
    </source>
</evidence>
<dbReference type="GO" id="GO:0045152">
    <property type="term" value="F:antisigma factor binding"/>
    <property type="evidence" value="ECO:0007669"/>
    <property type="project" value="TreeGrafter"/>
</dbReference>
<keyword evidence="3 5" id="KW-0732">Signal</keyword>
<accession>A0A379AP39</accession>
<dbReference type="AlphaFoldDB" id="A0A379AP39"/>
<dbReference type="Pfam" id="PF03888">
    <property type="entry name" value="MucB_RseB"/>
    <property type="match status" value="1"/>
</dbReference>
<dbReference type="EMBL" id="UGSP01000001">
    <property type="protein sequence ID" value="SUB23467.1"/>
    <property type="molecule type" value="Genomic_DNA"/>
</dbReference>
<evidence type="ECO:0000256" key="1">
    <source>
        <dbReference type="ARBA" id="ARBA00004418"/>
    </source>
</evidence>
<dbReference type="InterPro" id="IPR033434">
    <property type="entry name" value="MucB/RseB_N"/>
</dbReference>
<dbReference type="NCBIfam" id="NF006990">
    <property type="entry name" value="PRK09455.1"/>
    <property type="match status" value="1"/>
</dbReference>
<evidence type="ECO:0000256" key="3">
    <source>
        <dbReference type="ARBA" id="ARBA00022729"/>
    </source>
</evidence>
<dbReference type="InterPro" id="IPR005588">
    <property type="entry name" value="MucB_RseB"/>
</dbReference>
<evidence type="ECO:0000313" key="8">
    <source>
        <dbReference type="EMBL" id="SUB23467.1"/>
    </source>
</evidence>
<sequence>MLKTVKKITALSLVLFSVNPLWAAEPDAVQPRQLLDEMQQAGSHLNYEIAFVQTTPNMASLRYSHIYHNGKTYAQLLTLDGMPQQIVQRDNVVSYFQPNYSPFSINANHIVDSLPAIMWSNLDALKQNYDFTYIGRNRVADRVVQTIRILPKDDFRYQYVVFIDEQSHLLLRSDVLDRENNLLEQFRVVNLYQSEQFDDLFNAINHMGFPALINDKTTFQPSKEAFNWQPSWLPNGFKLINRSVETNGEERIEAQLYSDGLFSFTLYRSSSILPNEEKNGWWNGTRTFYSETFGDNEFTLVGQLPISTAKRIVQDIKVK</sequence>
<evidence type="ECO:0000256" key="5">
    <source>
        <dbReference type="SAM" id="SignalP"/>
    </source>
</evidence>
<dbReference type="Gene3D" id="2.50.20.10">
    <property type="entry name" value="Lipoprotein localisation LolA/LolB/LppX"/>
    <property type="match status" value="1"/>
</dbReference>
<dbReference type="GO" id="GO:0030288">
    <property type="term" value="C:outer membrane-bounded periplasmic space"/>
    <property type="evidence" value="ECO:0007669"/>
    <property type="project" value="TreeGrafter"/>
</dbReference>